<evidence type="ECO:0000256" key="4">
    <source>
        <dbReference type="SAM" id="Coils"/>
    </source>
</evidence>
<keyword evidence="4" id="KW-0175">Coiled coil</keyword>
<organism evidence="5 6">
    <name type="scientific">Mesotoga infera</name>
    <dbReference type="NCBI Taxonomy" id="1236046"/>
    <lineage>
        <taxon>Bacteria</taxon>
        <taxon>Thermotogati</taxon>
        <taxon>Thermotogota</taxon>
        <taxon>Thermotogae</taxon>
        <taxon>Kosmotogales</taxon>
        <taxon>Kosmotogaceae</taxon>
        <taxon>Mesotoga</taxon>
    </lineage>
</organism>
<dbReference type="Gene3D" id="3.90.550.10">
    <property type="entry name" value="Spore Coat Polysaccharide Biosynthesis Protein SpsA, Chain A"/>
    <property type="match status" value="1"/>
</dbReference>
<evidence type="ECO:0000256" key="2">
    <source>
        <dbReference type="ARBA" id="ARBA00022676"/>
    </source>
</evidence>
<dbReference type="RefSeq" id="WP_169699044.1">
    <property type="nucleotide sequence ID" value="NZ_LS974202.1"/>
</dbReference>
<keyword evidence="2" id="KW-0328">Glycosyltransferase</keyword>
<dbReference type="EMBL" id="LS974202">
    <property type="protein sequence ID" value="SSC12809.1"/>
    <property type="molecule type" value="Genomic_DNA"/>
</dbReference>
<gene>
    <name evidence="5" type="ORF">MESINF_1365</name>
</gene>
<dbReference type="Proteomes" id="UP000250796">
    <property type="component" value="Chromosome MESINF"/>
</dbReference>
<proteinExistence type="inferred from homology"/>
<protein>
    <submittedName>
        <fullName evidence="5">Glycosyl transferase</fullName>
    </submittedName>
</protein>
<dbReference type="GO" id="GO:0016757">
    <property type="term" value="F:glycosyltransferase activity"/>
    <property type="evidence" value="ECO:0007669"/>
    <property type="project" value="UniProtKB-KW"/>
</dbReference>
<dbReference type="PANTHER" id="PTHR48090">
    <property type="entry name" value="UNDECAPRENYL-PHOSPHATE 4-DEOXY-4-FORMAMIDO-L-ARABINOSE TRANSFERASE-RELATED"/>
    <property type="match status" value="1"/>
</dbReference>
<comment type="similarity">
    <text evidence="1">Belongs to the glycosyltransferase 2 family.</text>
</comment>
<evidence type="ECO:0000256" key="1">
    <source>
        <dbReference type="ARBA" id="ARBA00006739"/>
    </source>
</evidence>
<keyword evidence="6" id="KW-1185">Reference proteome</keyword>
<dbReference type="InterPro" id="IPR050256">
    <property type="entry name" value="Glycosyltransferase_2"/>
</dbReference>
<accession>A0A7Z7LFL0</accession>
<dbReference type="KEGG" id="minf:MESINF_1365"/>
<sequence>MSGLKNDSYDIVVGIPSFNNRSTIKHVVEIASKGLKEYFPKMRSCIVNSDGGSSDGTEGSFYSANSMGLDLLSFKYTGISGKGSAMRSILRLASRLDARAVVFLDSDLRSVEPFWIERLAGPIIDLDASYVAPYYIRHKYDGTITNSICYPLTTSLYGRKVRQPIGGDFGVGREMIDYYMSVPEETWNSDISRFGIDIWMTTSAINEASGKIYQAALGSKIHDVKDPGKQLGNMFKEVVGTLFDLMEKYHRKWEAVSGYETAPVYGDVVGGEAEPLQVDLANMMGKCYDGVRTRLDFSESVLGGEITRKLSTFSKENAMVTDDLWVEVVYRISSAYRRRELRNKLIELLVPVYFARVADFVTRTLEMDQEEAERETERLLERFVNTKEELRKIWEKNTR</sequence>
<dbReference type="InterPro" id="IPR029044">
    <property type="entry name" value="Nucleotide-diphossugar_trans"/>
</dbReference>
<feature type="coiled-coil region" evidence="4">
    <location>
        <begin position="362"/>
        <end position="389"/>
    </location>
</feature>
<reference evidence="5 6" key="1">
    <citation type="submission" date="2017-01" db="EMBL/GenBank/DDBJ databases">
        <authorList>
            <person name="Erauso G."/>
        </authorList>
    </citation>
    <scope>NUCLEOTIDE SEQUENCE [LARGE SCALE GENOMIC DNA]</scope>
    <source>
        <strain evidence="5">MESINF1</strain>
    </source>
</reference>
<keyword evidence="3 5" id="KW-0808">Transferase</keyword>
<dbReference type="PANTHER" id="PTHR48090:SF10">
    <property type="entry name" value="GLUCOSYL-3-PHOSPHOGLYCERATE SYNTHASE"/>
    <property type="match status" value="1"/>
</dbReference>
<dbReference type="SUPFAM" id="SSF53448">
    <property type="entry name" value="Nucleotide-diphospho-sugar transferases"/>
    <property type="match status" value="1"/>
</dbReference>
<evidence type="ECO:0000313" key="5">
    <source>
        <dbReference type="EMBL" id="SSC12809.1"/>
    </source>
</evidence>
<evidence type="ECO:0000313" key="6">
    <source>
        <dbReference type="Proteomes" id="UP000250796"/>
    </source>
</evidence>
<name>A0A7Z7LFL0_9BACT</name>
<dbReference type="AlphaFoldDB" id="A0A7Z7LFL0"/>
<evidence type="ECO:0000256" key="3">
    <source>
        <dbReference type="ARBA" id="ARBA00022679"/>
    </source>
</evidence>